<dbReference type="Proteomes" id="UP001149165">
    <property type="component" value="Unassembled WGS sequence"/>
</dbReference>
<feature type="region of interest" description="Disordered" evidence="1">
    <location>
        <begin position="403"/>
        <end position="425"/>
    </location>
</feature>
<comment type="caution">
    <text evidence="2">The sequence shown here is derived from an EMBL/GenBank/DDBJ whole genome shotgun (WGS) entry which is preliminary data.</text>
</comment>
<sequence>MSFILPILREPDLADIPELLQTQRPLVYCMAFVASRFVPGRSAQRNKSIQRNQLIPHILRVIQMRSDIGKYSEEQQWMVMQSLAILYTWASPLGLERISDDDTINTQLSHAELKSAVETTALSISLHRSAEDVMKNLQAGGHVLNSLSLHKYLYWLWLYSSAHRYSLLTSTPPTLREDTSIKLAPRILESLLEDHLVGRILAEIDLCLLWSQAALHQYSLGEWWSSLVIGDIDLSTLAVLEDLDGALDIWRQRWFPTNDSGSYARSGFIAFNYRFARLCISTYSVRLLREVSTEVPYSIQLEITMKSIQAASHFCAFITELPPLATDYLRYLADTAFLKIVYGCEYILRGCEILLHNENTTKYLDTVADVAQLMSQIAIDANHAPKVYGDSILEKVEHIRERLQNSQSDSRGGSSQDSADWASTSTFPGESDLVKALTFNAASIFPF</sequence>
<protein>
    <recommendedName>
        <fullName evidence="4">Transcription factor domain-containing protein</fullName>
    </recommendedName>
</protein>
<evidence type="ECO:0008006" key="4">
    <source>
        <dbReference type="Google" id="ProtNLM"/>
    </source>
</evidence>
<keyword evidence="3" id="KW-1185">Reference proteome</keyword>
<name>A0A9W9EG29_9EURO</name>
<evidence type="ECO:0000313" key="3">
    <source>
        <dbReference type="Proteomes" id="UP001149165"/>
    </source>
</evidence>
<feature type="compositionally biased region" description="Low complexity" evidence="1">
    <location>
        <begin position="406"/>
        <end position="418"/>
    </location>
</feature>
<accession>A0A9W9EG29</accession>
<dbReference type="OrthoDB" id="39175at2759"/>
<evidence type="ECO:0000313" key="2">
    <source>
        <dbReference type="EMBL" id="KAJ5081097.1"/>
    </source>
</evidence>
<reference evidence="2" key="1">
    <citation type="submission" date="2022-11" db="EMBL/GenBank/DDBJ databases">
        <authorList>
            <person name="Petersen C."/>
        </authorList>
    </citation>
    <scope>NUCLEOTIDE SEQUENCE</scope>
    <source>
        <strain evidence="2">IBT 30069</strain>
    </source>
</reference>
<organism evidence="2 3">
    <name type="scientific">Penicillium angulare</name>
    <dbReference type="NCBI Taxonomy" id="116970"/>
    <lineage>
        <taxon>Eukaryota</taxon>
        <taxon>Fungi</taxon>
        <taxon>Dikarya</taxon>
        <taxon>Ascomycota</taxon>
        <taxon>Pezizomycotina</taxon>
        <taxon>Eurotiomycetes</taxon>
        <taxon>Eurotiomycetidae</taxon>
        <taxon>Eurotiales</taxon>
        <taxon>Aspergillaceae</taxon>
        <taxon>Penicillium</taxon>
    </lineage>
</organism>
<dbReference type="AlphaFoldDB" id="A0A9W9EG29"/>
<gene>
    <name evidence="2" type="ORF">N7456_013335</name>
</gene>
<proteinExistence type="predicted"/>
<reference evidence="2" key="2">
    <citation type="journal article" date="2023" name="IMA Fungus">
        <title>Comparative genomic study of the Penicillium genus elucidates a diverse pangenome and 15 lateral gene transfer events.</title>
        <authorList>
            <person name="Petersen C."/>
            <person name="Sorensen T."/>
            <person name="Nielsen M.R."/>
            <person name="Sondergaard T.E."/>
            <person name="Sorensen J.L."/>
            <person name="Fitzpatrick D.A."/>
            <person name="Frisvad J.C."/>
            <person name="Nielsen K.L."/>
        </authorList>
    </citation>
    <scope>NUCLEOTIDE SEQUENCE</scope>
    <source>
        <strain evidence="2">IBT 30069</strain>
    </source>
</reference>
<evidence type="ECO:0000256" key="1">
    <source>
        <dbReference type="SAM" id="MobiDB-lite"/>
    </source>
</evidence>
<dbReference type="EMBL" id="JAPQKH010000011">
    <property type="protein sequence ID" value="KAJ5081097.1"/>
    <property type="molecule type" value="Genomic_DNA"/>
</dbReference>